<evidence type="ECO:0000313" key="6">
    <source>
        <dbReference type="Proteomes" id="UP000543579"/>
    </source>
</evidence>
<evidence type="ECO:0000256" key="2">
    <source>
        <dbReference type="ARBA" id="ARBA00023125"/>
    </source>
</evidence>
<reference evidence="5 6" key="1">
    <citation type="submission" date="2020-08" db="EMBL/GenBank/DDBJ databases">
        <title>Genomic Encyclopedia of Type Strains, Phase III (KMG-III): the genomes of soil and plant-associated and newly described type strains.</title>
        <authorList>
            <person name="Whitman W."/>
        </authorList>
    </citation>
    <scope>NUCLEOTIDE SEQUENCE [LARGE SCALE GENOMIC DNA]</scope>
    <source>
        <strain evidence="5 6">CECT 8356</strain>
    </source>
</reference>
<dbReference type="Proteomes" id="UP000543579">
    <property type="component" value="Unassembled WGS sequence"/>
</dbReference>
<dbReference type="PROSITE" id="PS01124">
    <property type="entry name" value="HTH_ARAC_FAMILY_2"/>
    <property type="match status" value="1"/>
</dbReference>
<name>A0A7W5CI00_9MICO</name>
<evidence type="ECO:0000256" key="1">
    <source>
        <dbReference type="ARBA" id="ARBA00023015"/>
    </source>
</evidence>
<evidence type="ECO:0000313" key="5">
    <source>
        <dbReference type="EMBL" id="MBB3157619.1"/>
    </source>
</evidence>
<dbReference type="GO" id="GO:0043565">
    <property type="term" value="F:sequence-specific DNA binding"/>
    <property type="evidence" value="ECO:0007669"/>
    <property type="project" value="InterPro"/>
</dbReference>
<organism evidence="5 6">
    <name type="scientific">Microbacterium proteolyticum</name>
    <dbReference type="NCBI Taxonomy" id="1572644"/>
    <lineage>
        <taxon>Bacteria</taxon>
        <taxon>Bacillati</taxon>
        <taxon>Actinomycetota</taxon>
        <taxon>Actinomycetes</taxon>
        <taxon>Micrococcales</taxon>
        <taxon>Microbacteriaceae</taxon>
        <taxon>Microbacterium</taxon>
    </lineage>
</organism>
<accession>A0A7W5CI00</accession>
<dbReference type="SUPFAM" id="SSF51182">
    <property type="entry name" value="RmlC-like cupins"/>
    <property type="match status" value="1"/>
</dbReference>
<dbReference type="PANTHER" id="PTHR46796:SF6">
    <property type="entry name" value="ARAC SUBFAMILY"/>
    <property type="match status" value="1"/>
</dbReference>
<dbReference type="SMART" id="SM00342">
    <property type="entry name" value="HTH_ARAC"/>
    <property type="match status" value="1"/>
</dbReference>
<protein>
    <submittedName>
        <fullName evidence="5">AraC-like DNA-binding protein</fullName>
    </submittedName>
</protein>
<keyword evidence="3" id="KW-0804">Transcription</keyword>
<gene>
    <name evidence="5" type="ORF">FHS07_001303</name>
</gene>
<dbReference type="AlphaFoldDB" id="A0A7W5CI00"/>
<comment type="caution">
    <text evidence="5">The sequence shown here is derived from an EMBL/GenBank/DDBJ whole genome shotgun (WGS) entry which is preliminary data.</text>
</comment>
<proteinExistence type="predicted"/>
<dbReference type="Gene3D" id="1.10.10.60">
    <property type="entry name" value="Homeodomain-like"/>
    <property type="match status" value="1"/>
</dbReference>
<evidence type="ECO:0000259" key="4">
    <source>
        <dbReference type="PROSITE" id="PS01124"/>
    </source>
</evidence>
<dbReference type="EMBL" id="JACHXY010000001">
    <property type="protein sequence ID" value="MBB3157619.1"/>
    <property type="molecule type" value="Genomic_DNA"/>
</dbReference>
<dbReference type="InterPro" id="IPR018060">
    <property type="entry name" value="HTH_AraC"/>
</dbReference>
<dbReference type="PANTHER" id="PTHR46796">
    <property type="entry name" value="HTH-TYPE TRANSCRIPTIONAL ACTIVATOR RHAS-RELATED"/>
    <property type="match status" value="1"/>
</dbReference>
<dbReference type="InterPro" id="IPR050204">
    <property type="entry name" value="AraC_XylS_family_regulators"/>
</dbReference>
<dbReference type="InterPro" id="IPR011051">
    <property type="entry name" value="RmlC_Cupin_sf"/>
</dbReference>
<keyword evidence="2 5" id="KW-0238">DNA-binding</keyword>
<dbReference type="GO" id="GO:0003700">
    <property type="term" value="F:DNA-binding transcription factor activity"/>
    <property type="evidence" value="ECO:0007669"/>
    <property type="project" value="InterPro"/>
</dbReference>
<evidence type="ECO:0000256" key="3">
    <source>
        <dbReference type="ARBA" id="ARBA00023163"/>
    </source>
</evidence>
<sequence>MTLATIAALATHAVHGHSRVVTDGVSIVVLAGEGDTEVLVGVAAVRLSPGDLVVVPPGSDLTVTPLPGSRALYAELPAFVLEPWCPPSESPAVARGDLARVAAGALVALHADPPADPAALADVLGALARLLAAATAGARPDVSPDALLRSRILRHIDTAIRLGPVAPGDTAHRFGISVRKLHQLFAGQSRSFMQTVMDRRASWCALELRTIADATPAALARRWGFADSSHFERAWSRLDPSAAGGRVHGG</sequence>
<dbReference type="RefSeq" id="WP_183419005.1">
    <property type="nucleotide sequence ID" value="NZ_JACHXY010000001.1"/>
</dbReference>
<keyword evidence="1" id="KW-0805">Transcription regulation</keyword>
<feature type="domain" description="HTH araC/xylS-type" evidence="4">
    <location>
        <begin position="150"/>
        <end position="237"/>
    </location>
</feature>